<dbReference type="InterPro" id="IPR021508">
    <property type="entry name" value="Gp17-like"/>
</dbReference>
<reference evidence="2 3" key="1">
    <citation type="submission" date="2016-09" db="EMBL/GenBank/DDBJ databases">
        <title>Rhizobium oryziradicis sp. nov., isolated from the root of rice.</title>
        <authorList>
            <person name="Zhao J."/>
            <person name="Zhang X."/>
        </authorList>
    </citation>
    <scope>NUCLEOTIDE SEQUENCE [LARGE SCALE GENOMIC DNA]</scope>
    <source>
        <strain evidence="2 3">14971</strain>
    </source>
</reference>
<dbReference type="Proteomes" id="UP000544107">
    <property type="component" value="Unassembled WGS sequence"/>
</dbReference>
<protein>
    <recommendedName>
        <fullName evidence="5">DUF3168 domain-containing protein</fullName>
    </recommendedName>
</protein>
<dbReference type="Pfam" id="PF11367">
    <property type="entry name" value="Tail_completion_gp17"/>
    <property type="match status" value="1"/>
</dbReference>
<dbReference type="RefSeq" id="WP_075616200.1">
    <property type="nucleotide sequence ID" value="NZ_JACIED010000002.1"/>
</dbReference>
<evidence type="ECO:0000313" key="3">
    <source>
        <dbReference type="Proteomes" id="UP000185598"/>
    </source>
</evidence>
<reference evidence="1 4" key="2">
    <citation type="submission" date="2020-08" db="EMBL/GenBank/DDBJ databases">
        <title>Genomic Encyclopedia of Type Strains, Phase IV (KMG-IV): sequencing the most valuable type-strain genomes for metagenomic binning, comparative biology and taxonomic classification.</title>
        <authorList>
            <person name="Goeker M."/>
        </authorList>
    </citation>
    <scope>NUCLEOTIDE SEQUENCE [LARGE SCALE GENOMIC DNA]</scope>
    <source>
        <strain evidence="1 4">DSM 100021</strain>
    </source>
</reference>
<organism evidence="2 3">
    <name type="scientific">Allorhizobium taibaishanense</name>
    <dbReference type="NCBI Taxonomy" id="887144"/>
    <lineage>
        <taxon>Bacteria</taxon>
        <taxon>Pseudomonadati</taxon>
        <taxon>Pseudomonadota</taxon>
        <taxon>Alphaproteobacteria</taxon>
        <taxon>Hyphomicrobiales</taxon>
        <taxon>Rhizobiaceae</taxon>
        <taxon>Rhizobium/Agrobacterium group</taxon>
        <taxon>Allorhizobium</taxon>
    </lineage>
</organism>
<dbReference type="STRING" id="887144.BJF91_08330"/>
<name>A0A1Q9A0Z0_9HYPH</name>
<evidence type="ECO:0000313" key="4">
    <source>
        <dbReference type="Proteomes" id="UP000544107"/>
    </source>
</evidence>
<evidence type="ECO:0000313" key="2">
    <source>
        <dbReference type="EMBL" id="OLP48147.1"/>
    </source>
</evidence>
<dbReference type="Gene3D" id="3.30.2000.30">
    <property type="match status" value="1"/>
</dbReference>
<dbReference type="AlphaFoldDB" id="A0A1Q9A0Z0"/>
<comment type="caution">
    <text evidence="2">The sequence shown here is derived from an EMBL/GenBank/DDBJ whole genome shotgun (WGS) entry which is preliminary data.</text>
</comment>
<evidence type="ECO:0008006" key="5">
    <source>
        <dbReference type="Google" id="ProtNLM"/>
    </source>
</evidence>
<dbReference type="EMBL" id="JACIED010000002">
    <property type="protein sequence ID" value="MBB4007805.1"/>
    <property type="molecule type" value="Genomic_DNA"/>
</dbReference>
<dbReference type="EMBL" id="MKIN01000024">
    <property type="protein sequence ID" value="OLP48147.1"/>
    <property type="molecule type" value="Genomic_DNA"/>
</dbReference>
<gene>
    <name evidence="2" type="ORF">BJF91_08330</name>
    <name evidence="1" type="ORF">GGQ71_002068</name>
</gene>
<keyword evidence="3" id="KW-1185">Reference proteome</keyword>
<evidence type="ECO:0000313" key="1">
    <source>
        <dbReference type="EMBL" id="MBB4007805.1"/>
    </source>
</evidence>
<dbReference type="Proteomes" id="UP000185598">
    <property type="component" value="Unassembled WGS sequence"/>
</dbReference>
<dbReference type="OrthoDB" id="7630456at2"/>
<accession>A0A1Q9A0Z0</accession>
<sequence length="135" mass="14585">MSEDAAHELQVAIVTALKSDPDVTALIAGRVYDRVPQGVTLPYVSFGPTQELPEDADGLDLSDLVIQLSVWSEDPGFAEGRRIAKAVVKALSGDTLSLTDNALTFLELDSRRDLRDPDGLTTHIALTFRAGIENH</sequence>
<dbReference type="InterPro" id="IPR053745">
    <property type="entry name" value="Viral_Tail_Comp_sf"/>
</dbReference>
<proteinExistence type="predicted"/>